<organism evidence="1 2">
    <name type="scientific">Rhizopus microsporus ATCC 52813</name>
    <dbReference type="NCBI Taxonomy" id="1340429"/>
    <lineage>
        <taxon>Eukaryota</taxon>
        <taxon>Fungi</taxon>
        <taxon>Fungi incertae sedis</taxon>
        <taxon>Mucoromycota</taxon>
        <taxon>Mucoromycotina</taxon>
        <taxon>Mucoromycetes</taxon>
        <taxon>Mucorales</taxon>
        <taxon>Mucorineae</taxon>
        <taxon>Rhizopodaceae</taxon>
        <taxon>Rhizopus</taxon>
    </lineage>
</organism>
<accession>A0A2G4T4H9</accession>
<dbReference type="STRING" id="1340429.A0A2G4T4H9"/>
<dbReference type="AlphaFoldDB" id="A0A2G4T4H9"/>
<dbReference type="EMBL" id="KZ303843">
    <property type="protein sequence ID" value="PHZ15908.1"/>
    <property type="molecule type" value="Genomic_DNA"/>
</dbReference>
<protein>
    <recommendedName>
        <fullName evidence="3">Reverse transcriptase domain-containing protein</fullName>
    </recommendedName>
</protein>
<reference evidence="1 2" key="1">
    <citation type="journal article" date="2016" name="Proc. Natl. Acad. Sci. U.S.A.">
        <title>Lipid metabolic changes in an early divergent fungus govern the establishment of a mutualistic symbiosis with endobacteria.</title>
        <authorList>
            <person name="Lastovetsky O.A."/>
            <person name="Gaspar M.L."/>
            <person name="Mondo S.J."/>
            <person name="LaButti K.M."/>
            <person name="Sandor L."/>
            <person name="Grigoriev I.V."/>
            <person name="Henry S.A."/>
            <person name="Pawlowska T.E."/>
        </authorList>
    </citation>
    <scope>NUCLEOTIDE SEQUENCE [LARGE SCALE GENOMIC DNA]</scope>
    <source>
        <strain evidence="1 2">ATCC 52813</strain>
    </source>
</reference>
<evidence type="ECO:0000313" key="1">
    <source>
        <dbReference type="EMBL" id="PHZ15908.1"/>
    </source>
</evidence>
<gene>
    <name evidence="1" type="ORF">RHIMIDRAFT_233513</name>
</gene>
<proteinExistence type="predicted"/>
<evidence type="ECO:0008006" key="3">
    <source>
        <dbReference type="Google" id="ProtNLM"/>
    </source>
</evidence>
<keyword evidence="2" id="KW-1185">Reference proteome</keyword>
<name>A0A2G4T4H9_RHIZD</name>
<evidence type="ECO:0000313" key="2">
    <source>
        <dbReference type="Proteomes" id="UP000242254"/>
    </source>
</evidence>
<dbReference type="RefSeq" id="XP_023469616.1">
    <property type="nucleotide sequence ID" value="XM_023607977.1"/>
</dbReference>
<dbReference type="Proteomes" id="UP000242254">
    <property type="component" value="Unassembled WGS sequence"/>
</dbReference>
<sequence>MQQYIFSVKILDTHLSAATAAHTSPSDRTSDPTVMRDIVLYYYQHLYTTDSVSDDEIEVNMSHVYFNHRVYQDDNEESSQTGFMSERFIDNNRFVLKLQVDQAKVRRHPGVNLLLDQEKAYDRLNPKYLVHVLVEFGFHDKFIQCIHYLFFGNSFQSISMGSSHLSSFNNRDYGKMWWQRLPRKALVYANDICTLLANAFDYTRLQYHLTKYSIASNAKVNQEKTEAFALSDRLSEP</sequence>
<dbReference type="GeneID" id="35438967"/>